<keyword evidence="5" id="KW-0648">Protein biosynthesis</keyword>
<reference evidence="5" key="1">
    <citation type="submission" date="2022-08" db="EMBL/GenBank/DDBJ databases">
        <title>Novel sulphate-reducing endosymbionts in the free-living metamonad Anaeramoeba.</title>
        <authorList>
            <person name="Jerlstrom-Hultqvist J."/>
            <person name="Cepicka I."/>
            <person name="Gallot-Lavallee L."/>
            <person name="Salas-Leiva D."/>
            <person name="Curtis B.A."/>
            <person name="Zahonova K."/>
            <person name="Pipaliya S."/>
            <person name="Dacks J."/>
            <person name="Roger A.J."/>
        </authorList>
    </citation>
    <scope>NUCLEOTIDE SEQUENCE</scope>
    <source>
        <strain evidence="5">Busselton2</strain>
    </source>
</reference>
<dbReference type="InterPro" id="IPR009001">
    <property type="entry name" value="Transl_elong_EF1A/Init_IF2_C"/>
</dbReference>
<dbReference type="Pfam" id="PF03144">
    <property type="entry name" value="GTP_EFTU_D2"/>
    <property type="match status" value="1"/>
</dbReference>
<dbReference type="Gene3D" id="3.40.50.300">
    <property type="entry name" value="P-loop containing nucleotide triphosphate hydrolases"/>
    <property type="match status" value="1"/>
</dbReference>
<keyword evidence="3" id="KW-0342">GTP-binding</keyword>
<evidence type="ECO:0000259" key="4">
    <source>
        <dbReference type="PROSITE" id="PS51722"/>
    </source>
</evidence>
<evidence type="ECO:0000313" key="6">
    <source>
        <dbReference type="Proteomes" id="UP001146793"/>
    </source>
</evidence>
<accession>A0AAV7YP11</accession>
<sequence>MNKQKPNLNVVFLGHVGCGKSTIQGHFIYKCGGIDKRSIDKYEKEGSWMGKESVKYAWVTDRFRIERESGFSVKQSYWRVITQKMNLSVINVPGRSKFMKNFIRGASQADVAVLVVSAAGSEFEKGVAKDGQTREHLLIASGLGIKQLIVLVNKMDDKSVNYSETRFMEIKKQTNKILDRLGFCASKIPFIPVSGWRGDNLVGQSTNMRWYKGKTLVYAIDEFKVPKRLTELPLRMPVSDSYKVNGVGIVSIGKVETGIIKPNQPIIIFPTTLTSPVVSVEHFFDLIPKAVAGDFIGICTKGIARYQIKKGMVIGDRENDPPRFVSQFTAQVSVIYHPTSIQVGYVPNVFCNVAHGPCRIEKILIKFNPKNADEDEIKNPDLIKKGESAIMVFKPLRPICVETFERCPALGRIILRDSRFTIGYGTITQTTKIDN</sequence>
<dbReference type="InterPro" id="IPR009000">
    <property type="entry name" value="Transl_B-barrel_sf"/>
</dbReference>
<organism evidence="5 6">
    <name type="scientific">Anaeramoeba flamelloides</name>
    <dbReference type="NCBI Taxonomy" id="1746091"/>
    <lineage>
        <taxon>Eukaryota</taxon>
        <taxon>Metamonada</taxon>
        <taxon>Anaeramoebidae</taxon>
        <taxon>Anaeramoeba</taxon>
    </lineage>
</organism>
<dbReference type="EMBL" id="JANTQA010000057">
    <property type="protein sequence ID" value="KAJ3429363.1"/>
    <property type="molecule type" value="Genomic_DNA"/>
</dbReference>
<dbReference type="InterPro" id="IPR004161">
    <property type="entry name" value="EFTu-like_2"/>
</dbReference>
<dbReference type="Proteomes" id="UP001146793">
    <property type="component" value="Unassembled WGS sequence"/>
</dbReference>
<dbReference type="GO" id="GO:0003924">
    <property type="term" value="F:GTPase activity"/>
    <property type="evidence" value="ECO:0007669"/>
    <property type="project" value="InterPro"/>
</dbReference>
<keyword evidence="5" id="KW-0251">Elongation factor</keyword>
<dbReference type="Pfam" id="PF22594">
    <property type="entry name" value="GTP-eEF1A_C"/>
    <property type="match status" value="1"/>
</dbReference>
<name>A0AAV7YP11_9EUKA</name>
<dbReference type="InterPro" id="IPR050100">
    <property type="entry name" value="TRAFAC_GTPase_members"/>
</dbReference>
<dbReference type="PRINTS" id="PR00315">
    <property type="entry name" value="ELONGATNFCT"/>
</dbReference>
<dbReference type="InterPro" id="IPR000795">
    <property type="entry name" value="T_Tr_GTP-bd_dom"/>
</dbReference>
<proteinExistence type="inferred from homology"/>
<evidence type="ECO:0000313" key="5">
    <source>
        <dbReference type="EMBL" id="KAJ3429363.1"/>
    </source>
</evidence>
<keyword evidence="2" id="KW-0547">Nucleotide-binding</keyword>
<comment type="similarity">
    <text evidence="1">Belongs to the TRAFAC class translation factor GTPase superfamily. Classic translation factor GTPase family. EF-Tu/EF-1A subfamily.</text>
</comment>
<dbReference type="SUPFAM" id="SSF50447">
    <property type="entry name" value="Translation proteins"/>
    <property type="match status" value="1"/>
</dbReference>
<protein>
    <submittedName>
        <fullName evidence="5">Elongation factor 1-alpha</fullName>
    </submittedName>
</protein>
<dbReference type="GO" id="GO:0003746">
    <property type="term" value="F:translation elongation factor activity"/>
    <property type="evidence" value="ECO:0007669"/>
    <property type="project" value="UniProtKB-KW"/>
</dbReference>
<dbReference type="PROSITE" id="PS51722">
    <property type="entry name" value="G_TR_2"/>
    <property type="match status" value="1"/>
</dbReference>
<dbReference type="Gene3D" id="2.40.30.10">
    <property type="entry name" value="Translation factors"/>
    <property type="match status" value="2"/>
</dbReference>
<dbReference type="InterPro" id="IPR027417">
    <property type="entry name" value="P-loop_NTPase"/>
</dbReference>
<gene>
    <name evidence="5" type="ORF">M0812_24709</name>
</gene>
<dbReference type="InterPro" id="IPR054696">
    <property type="entry name" value="GTP-eEF1A_C"/>
</dbReference>
<dbReference type="SUPFAM" id="SSF52540">
    <property type="entry name" value="P-loop containing nucleoside triphosphate hydrolases"/>
    <property type="match status" value="1"/>
</dbReference>
<dbReference type="AlphaFoldDB" id="A0AAV7YP11"/>
<dbReference type="GO" id="GO:0005525">
    <property type="term" value="F:GTP binding"/>
    <property type="evidence" value="ECO:0007669"/>
    <property type="project" value="UniProtKB-KW"/>
</dbReference>
<evidence type="ECO:0000256" key="3">
    <source>
        <dbReference type="ARBA" id="ARBA00023134"/>
    </source>
</evidence>
<dbReference type="PANTHER" id="PTHR23115">
    <property type="entry name" value="TRANSLATION FACTOR"/>
    <property type="match status" value="1"/>
</dbReference>
<dbReference type="SUPFAM" id="SSF50465">
    <property type="entry name" value="EF-Tu/eEF-1alpha/eIF2-gamma C-terminal domain"/>
    <property type="match status" value="1"/>
</dbReference>
<comment type="caution">
    <text evidence="5">The sequence shown here is derived from an EMBL/GenBank/DDBJ whole genome shotgun (WGS) entry which is preliminary data.</text>
</comment>
<dbReference type="Pfam" id="PF00009">
    <property type="entry name" value="GTP_EFTU"/>
    <property type="match status" value="1"/>
</dbReference>
<evidence type="ECO:0000256" key="2">
    <source>
        <dbReference type="ARBA" id="ARBA00022741"/>
    </source>
</evidence>
<feature type="domain" description="Tr-type G" evidence="4">
    <location>
        <begin position="5"/>
        <end position="230"/>
    </location>
</feature>
<evidence type="ECO:0000256" key="1">
    <source>
        <dbReference type="ARBA" id="ARBA00007249"/>
    </source>
</evidence>